<dbReference type="EMBL" id="JBHTCF010000001">
    <property type="protein sequence ID" value="MFC7303128.1"/>
    <property type="molecule type" value="Genomic_DNA"/>
</dbReference>
<gene>
    <name evidence="1" type="ORF">ACFQVC_02695</name>
</gene>
<reference evidence="2" key="1">
    <citation type="journal article" date="2019" name="Int. J. Syst. Evol. Microbiol.">
        <title>The Global Catalogue of Microorganisms (GCM) 10K type strain sequencing project: providing services to taxonomists for standard genome sequencing and annotation.</title>
        <authorList>
            <consortium name="The Broad Institute Genomics Platform"/>
            <consortium name="The Broad Institute Genome Sequencing Center for Infectious Disease"/>
            <person name="Wu L."/>
            <person name="Ma J."/>
        </authorList>
    </citation>
    <scope>NUCLEOTIDE SEQUENCE [LARGE SCALE GENOMIC DNA]</scope>
    <source>
        <strain evidence="2">SYNS20</strain>
    </source>
</reference>
<sequence length="168" mass="18429">MQRSVEIRAELTGRMGGGEGFHYLRWNSKIELSLDCFICERAARTTVLELGAERALCLGSRSGPAGHYAAARIAAFDVTSGADQLALRAVVSFWWAPFTDAKTRHRAAAPTLHPWVRLHVGYDCPQEGGESRNFTIQTNTERPTSEPCAQCARPVATSARTPTIQLLD</sequence>
<dbReference type="Proteomes" id="UP001596523">
    <property type="component" value="Unassembled WGS sequence"/>
</dbReference>
<accession>A0ABW2JBZ6</accession>
<evidence type="ECO:0000313" key="2">
    <source>
        <dbReference type="Proteomes" id="UP001596523"/>
    </source>
</evidence>
<protein>
    <submittedName>
        <fullName evidence="1">Uncharacterized protein</fullName>
    </submittedName>
</protein>
<keyword evidence="2" id="KW-1185">Reference proteome</keyword>
<dbReference type="RefSeq" id="WP_381825974.1">
    <property type="nucleotide sequence ID" value="NZ_JBHTCF010000001.1"/>
</dbReference>
<proteinExistence type="predicted"/>
<comment type="caution">
    <text evidence="1">The sequence shown here is derived from an EMBL/GenBank/DDBJ whole genome shotgun (WGS) entry which is preliminary data.</text>
</comment>
<evidence type="ECO:0000313" key="1">
    <source>
        <dbReference type="EMBL" id="MFC7303128.1"/>
    </source>
</evidence>
<organism evidence="1 2">
    <name type="scientific">Streptomyces monticola</name>
    <dbReference type="NCBI Taxonomy" id="2666263"/>
    <lineage>
        <taxon>Bacteria</taxon>
        <taxon>Bacillati</taxon>
        <taxon>Actinomycetota</taxon>
        <taxon>Actinomycetes</taxon>
        <taxon>Kitasatosporales</taxon>
        <taxon>Streptomycetaceae</taxon>
        <taxon>Streptomyces</taxon>
    </lineage>
</organism>
<name>A0ABW2JBZ6_9ACTN</name>